<dbReference type="PROSITE" id="PS50887">
    <property type="entry name" value="GGDEF"/>
    <property type="match status" value="1"/>
</dbReference>
<gene>
    <name evidence="8" type="ORF">MN202_19430</name>
</gene>
<evidence type="ECO:0000256" key="3">
    <source>
        <dbReference type="PROSITE-ProRule" id="PRU00339"/>
    </source>
</evidence>
<dbReference type="InterPro" id="IPR000160">
    <property type="entry name" value="GGDEF_dom"/>
</dbReference>
<evidence type="ECO:0000259" key="7">
    <source>
        <dbReference type="PROSITE" id="PS50887"/>
    </source>
</evidence>
<dbReference type="Gene3D" id="3.30.70.270">
    <property type="match status" value="1"/>
</dbReference>
<organism evidence="8 9">
    <name type="scientific">Rheinheimera muenzenbergensis</name>
    <dbReference type="NCBI Taxonomy" id="1193628"/>
    <lineage>
        <taxon>Bacteria</taxon>
        <taxon>Pseudomonadati</taxon>
        <taxon>Pseudomonadota</taxon>
        <taxon>Gammaproteobacteria</taxon>
        <taxon>Chromatiales</taxon>
        <taxon>Chromatiaceae</taxon>
        <taxon>Rheinheimera</taxon>
    </lineage>
</organism>
<dbReference type="Pfam" id="PF13424">
    <property type="entry name" value="TPR_12"/>
    <property type="match status" value="2"/>
</dbReference>
<proteinExistence type="predicted"/>
<dbReference type="PROSITE" id="PS50005">
    <property type="entry name" value="TPR"/>
    <property type="match status" value="1"/>
</dbReference>
<dbReference type="PANTHER" id="PTHR45138">
    <property type="entry name" value="REGULATORY COMPONENTS OF SENSORY TRANSDUCTION SYSTEM"/>
    <property type="match status" value="1"/>
</dbReference>
<dbReference type="NCBIfam" id="TIGR00254">
    <property type="entry name" value="GGDEF"/>
    <property type="match status" value="1"/>
</dbReference>
<evidence type="ECO:0000256" key="1">
    <source>
        <dbReference type="ARBA" id="ARBA00012528"/>
    </source>
</evidence>
<dbReference type="CDD" id="cd01949">
    <property type="entry name" value="GGDEF"/>
    <property type="match status" value="1"/>
</dbReference>
<feature type="transmembrane region" description="Helical" evidence="5">
    <location>
        <begin position="488"/>
        <end position="508"/>
    </location>
</feature>
<dbReference type="Proteomes" id="UP001375382">
    <property type="component" value="Unassembled WGS sequence"/>
</dbReference>
<keyword evidence="9" id="KW-1185">Reference proteome</keyword>
<feature type="repeat" description="TPR" evidence="3">
    <location>
        <begin position="120"/>
        <end position="153"/>
    </location>
</feature>
<dbReference type="InterPro" id="IPR029787">
    <property type="entry name" value="Nucleotide_cyclase"/>
</dbReference>
<dbReference type="InterPro" id="IPR043128">
    <property type="entry name" value="Rev_trsase/Diguanyl_cyclase"/>
</dbReference>
<dbReference type="InterPro" id="IPR050469">
    <property type="entry name" value="Diguanylate_Cyclase"/>
</dbReference>
<dbReference type="SUPFAM" id="SSF55073">
    <property type="entry name" value="Nucleotide cyclase"/>
    <property type="match status" value="1"/>
</dbReference>
<feature type="domain" description="GGDEF" evidence="7">
    <location>
        <begin position="581"/>
        <end position="720"/>
    </location>
</feature>
<dbReference type="RefSeq" id="WP_335737806.1">
    <property type="nucleotide sequence ID" value="NZ_JALAAR010000026.1"/>
</dbReference>
<feature type="signal peptide" evidence="6">
    <location>
        <begin position="1"/>
        <end position="17"/>
    </location>
</feature>
<dbReference type="Gene3D" id="1.25.40.10">
    <property type="entry name" value="Tetratricopeptide repeat domain"/>
    <property type="match status" value="3"/>
</dbReference>
<dbReference type="InterPro" id="IPR019734">
    <property type="entry name" value="TPR_rpt"/>
</dbReference>
<dbReference type="PANTHER" id="PTHR45138:SF9">
    <property type="entry name" value="DIGUANYLATE CYCLASE DGCM-RELATED"/>
    <property type="match status" value="1"/>
</dbReference>
<protein>
    <recommendedName>
        <fullName evidence="1">diguanylate cyclase</fullName>
        <ecNumber evidence="1">2.7.7.65</ecNumber>
    </recommendedName>
</protein>
<dbReference type="Pfam" id="PF00990">
    <property type="entry name" value="GGDEF"/>
    <property type="match status" value="1"/>
</dbReference>
<keyword evidence="6" id="KW-0732">Signal</keyword>
<evidence type="ECO:0000256" key="6">
    <source>
        <dbReference type="SAM" id="SignalP"/>
    </source>
</evidence>
<dbReference type="SMART" id="SM00028">
    <property type="entry name" value="TPR"/>
    <property type="match status" value="8"/>
</dbReference>
<keyword evidence="5" id="KW-0472">Membrane</keyword>
<keyword evidence="5" id="KW-0812">Transmembrane</keyword>
<name>A0ABU8CBP2_9GAMM</name>
<dbReference type="EC" id="2.7.7.65" evidence="1"/>
<evidence type="ECO:0000313" key="8">
    <source>
        <dbReference type="EMBL" id="MEH8019411.1"/>
    </source>
</evidence>
<feature type="coiled-coil region" evidence="4">
    <location>
        <begin position="517"/>
        <end position="548"/>
    </location>
</feature>
<dbReference type="SMART" id="SM00267">
    <property type="entry name" value="GGDEF"/>
    <property type="match status" value="1"/>
</dbReference>
<sequence>MRLFTLLLLCVSFTAFADARLQARQALETEFETALPERQIAILRQLVDDNIKQDPSYALKQAMLLIARLDETAPDSVSYLDALRIVATLQVGQGQLAAAQQNAQKLAAGAEKLAEHNQHIQALKILGVITRIHSDYEGALQYFHRATALAQQHHMPDAAMQIDYEIAIIYYYMGKYAEAIELLKRIQPKAEQANNQLLTGKVLNILGIVYANQSRFEESLEVMLTALEIQKARGNKGAQQALLNNIGVTYNRIGKIKQALDIYLESLDLAVELNDVHSEALALLNIAAIQQDLAENDAALTNLSRGLAIAKRLNDKNLIAQGLNSSAEYYLAKADFARVIELSTEALALADSSGDKTTAVKPRQNLAKAYFGQGNLSTALDYIGQAINIASALENKSTLANLYKLQADIYQQSGDYAMALSAHRRYSELHNAVFNEESDKKLAALSAKNESLQKDRKIEALASEQQVQAIRHEQELALRDQVANQADFQRNVGAALLALLLCVLFMFYRRRLQTRLNKKLSQQVKDRTRELAAKNLELERAYAVLETQSLTDQLTQLHNRRFLMQKLPEDLATTPANLKEQDFVFLLLDLDNFKQVNDNYGHTAGDLVLIQFSELMKHVFRASDYTIRWGGEEFLVVMRHMNRDNAAVYAERLRRTVEQHNFVVNDDTSINMTCSIGFACFPDSRGESPVLSWHQIIDVADICLYAAKKSQKNAWVGVDSLAAHTGFKDLIDDMSLSVAANQVKIVSSIAADNIIWH</sequence>
<dbReference type="InterPro" id="IPR011990">
    <property type="entry name" value="TPR-like_helical_dom_sf"/>
</dbReference>
<evidence type="ECO:0000256" key="2">
    <source>
        <dbReference type="ARBA" id="ARBA00034247"/>
    </source>
</evidence>
<evidence type="ECO:0000313" key="9">
    <source>
        <dbReference type="Proteomes" id="UP001375382"/>
    </source>
</evidence>
<keyword evidence="5" id="KW-1133">Transmembrane helix</keyword>
<evidence type="ECO:0000256" key="4">
    <source>
        <dbReference type="SAM" id="Coils"/>
    </source>
</evidence>
<comment type="caution">
    <text evidence="8">The sequence shown here is derived from an EMBL/GenBank/DDBJ whole genome shotgun (WGS) entry which is preliminary data.</text>
</comment>
<reference evidence="8 9" key="1">
    <citation type="journal article" date="2023" name="Ecotoxicol. Environ. Saf.">
        <title>Mercury remediation potential of mercury-resistant strain Rheinheimera metallidurans sp. nov. isolated from a municipal waste dumping site.</title>
        <authorList>
            <person name="Yadav V."/>
            <person name="Manjhi A."/>
            <person name="Vadakedath N."/>
        </authorList>
    </citation>
    <scope>NUCLEOTIDE SEQUENCE [LARGE SCALE GENOMIC DNA]</scope>
    <source>
        <strain evidence="8 9">E-49</strain>
    </source>
</reference>
<dbReference type="SUPFAM" id="SSF48452">
    <property type="entry name" value="TPR-like"/>
    <property type="match status" value="2"/>
</dbReference>
<comment type="catalytic activity">
    <reaction evidence="2">
        <text>2 GTP = 3',3'-c-di-GMP + 2 diphosphate</text>
        <dbReference type="Rhea" id="RHEA:24898"/>
        <dbReference type="ChEBI" id="CHEBI:33019"/>
        <dbReference type="ChEBI" id="CHEBI:37565"/>
        <dbReference type="ChEBI" id="CHEBI:58805"/>
        <dbReference type="EC" id="2.7.7.65"/>
    </reaction>
</comment>
<keyword evidence="3" id="KW-0802">TPR repeat</keyword>
<feature type="chain" id="PRO_5046198204" description="diguanylate cyclase" evidence="6">
    <location>
        <begin position="18"/>
        <end position="757"/>
    </location>
</feature>
<evidence type="ECO:0000256" key="5">
    <source>
        <dbReference type="SAM" id="Phobius"/>
    </source>
</evidence>
<dbReference type="EMBL" id="JALAAR010000026">
    <property type="protein sequence ID" value="MEH8019411.1"/>
    <property type="molecule type" value="Genomic_DNA"/>
</dbReference>
<accession>A0ABU8CBP2</accession>
<keyword evidence="4" id="KW-0175">Coiled coil</keyword>